<evidence type="ECO:0000256" key="1">
    <source>
        <dbReference type="SAM" id="MobiDB-lite"/>
    </source>
</evidence>
<name>A0A4Y2T094_ARAVE</name>
<gene>
    <name evidence="2" type="ORF">AVEN_98444_1</name>
</gene>
<dbReference type="Proteomes" id="UP000499080">
    <property type="component" value="Unassembled WGS sequence"/>
</dbReference>
<proteinExistence type="predicted"/>
<accession>A0A4Y2T094</accession>
<evidence type="ECO:0008006" key="4">
    <source>
        <dbReference type="Google" id="ProtNLM"/>
    </source>
</evidence>
<protein>
    <recommendedName>
        <fullName evidence="4">DUF5641 domain-containing protein</fullName>
    </recommendedName>
</protein>
<reference evidence="2 3" key="1">
    <citation type="journal article" date="2019" name="Sci. Rep.">
        <title>Orb-weaving spider Araneus ventricosus genome elucidates the spidroin gene catalogue.</title>
        <authorList>
            <person name="Kono N."/>
            <person name="Nakamura H."/>
            <person name="Ohtoshi R."/>
            <person name="Moran D.A.P."/>
            <person name="Shinohara A."/>
            <person name="Yoshida Y."/>
            <person name="Fujiwara M."/>
            <person name="Mori M."/>
            <person name="Tomita M."/>
            <person name="Arakawa K."/>
        </authorList>
    </citation>
    <scope>NUCLEOTIDE SEQUENCE [LARGE SCALE GENOMIC DNA]</scope>
</reference>
<keyword evidence="3" id="KW-1185">Reference proteome</keyword>
<feature type="compositionally biased region" description="Basic and acidic residues" evidence="1">
    <location>
        <begin position="130"/>
        <end position="145"/>
    </location>
</feature>
<organism evidence="2 3">
    <name type="scientific">Araneus ventricosus</name>
    <name type="common">Orbweaver spider</name>
    <name type="synonym">Epeira ventricosa</name>
    <dbReference type="NCBI Taxonomy" id="182803"/>
    <lineage>
        <taxon>Eukaryota</taxon>
        <taxon>Metazoa</taxon>
        <taxon>Ecdysozoa</taxon>
        <taxon>Arthropoda</taxon>
        <taxon>Chelicerata</taxon>
        <taxon>Arachnida</taxon>
        <taxon>Araneae</taxon>
        <taxon>Araneomorphae</taxon>
        <taxon>Entelegynae</taxon>
        <taxon>Araneoidea</taxon>
        <taxon>Araneidae</taxon>
        <taxon>Araneus</taxon>
    </lineage>
</organism>
<evidence type="ECO:0000313" key="3">
    <source>
        <dbReference type="Proteomes" id="UP000499080"/>
    </source>
</evidence>
<dbReference type="AlphaFoldDB" id="A0A4Y2T094"/>
<feature type="compositionally biased region" description="Polar residues" evidence="1">
    <location>
        <begin position="96"/>
        <end position="106"/>
    </location>
</feature>
<sequence>MKRKLRTVLDHLHPDLVEDRKRKNEELLGQRLSMGQLRTFSLNDAVYIKNHSSGPTWIPGIVIEKTVPLFYKTVTQDGKSIRCHIDQMRNRKTPLASLQSSPETQENSTIPASSSAIPSSSNTPIQASDHPAEIETPKKASDKSHQSRPRRTVNRPSYLKDYVM</sequence>
<dbReference type="OrthoDB" id="8055025at2759"/>
<evidence type="ECO:0000313" key="2">
    <source>
        <dbReference type="EMBL" id="GBN92849.1"/>
    </source>
</evidence>
<dbReference type="EMBL" id="BGPR01024631">
    <property type="protein sequence ID" value="GBN92849.1"/>
    <property type="molecule type" value="Genomic_DNA"/>
</dbReference>
<feature type="compositionally biased region" description="Low complexity" evidence="1">
    <location>
        <begin position="107"/>
        <end position="125"/>
    </location>
</feature>
<feature type="region of interest" description="Disordered" evidence="1">
    <location>
        <begin position="87"/>
        <end position="164"/>
    </location>
</feature>
<comment type="caution">
    <text evidence="2">The sequence shown here is derived from an EMBL/GenBank/DDBJ whole genome shotgun (WGS) entry which is preliminary data.</text>
</comment>